<dbReference type="AlphaFoldDB" id="A0A1D7QUK4"/>
<proteinExistence type="predicted"/>
<sequence>MKSNKIVLLLPLASMILLFVFGYFSLANDETITHLELQDYVNTDTTVNDNQIQLTWRWEQLPDGSLFGNDYIEIHFEDTTQVDYAKVTLFSRNEEIYSVREWIETGEDRIAIPFPTSMEDQNVFGPNGSVTVTFDESSEIESVDYVHTWMDVEVPKTDGPSLEERFEEAGMINYWRKRVDK</sequence>
<reference evidence="1 2" key="1">
    <citation type="submission" date="2015-08" db="EMBL/GenBank/DDBJ databases">
        <title>The complete genome sequence of Bacillus beveridgei MLTeJB.</title>
        <authorList>
            <person name="Hanson T.E."/>
            <person name="Mesa C."/>
            <person name="Basesman S.M."/>
            <person name="Oremland R.S."/>
        </authorList>
    </citation>
    <scope>NUCLEOTIDE SEQUENCE [LARGE SCALE GENOMIC DNA]</scope>
    <source>
        <strain evidence="1 2">MLTeJB</strain>
    </source>
</reference>
<gene>
    <name evidence="1" type="ORF">BBEV_1273</name>
</gene>
<dbReference type="KEGG" id="bbev:BBEV_1273"/>
<evidence type="ECO:0000313" key="1">
    <source>
        <dbReference type="EMBL" id="AOM82638.1"/>
    </source>
</evidence>
<name>A0A1D7QUK4_9BACI</name>
<organism evidence="1 2">
    <name type="scientific">Salisediminibacterium beveridgei</name>
    <dbReference type="NCBI Taxonomy" id="632773"/>
    <lineage>
        <taxon>Bacteria</taxon>
        <taxon>Bacillati</taxon>
        <taxon>Bacillota</taxon>
        <taxon>Bacilli</taxon>
        <taxon>Bacillales</taxon>
        <taxon>Bacillaceae</taxon>
        <taxon>Salisediminibacterium</taxon>
    </lineage>
</organism>
<dbReference type="EMBL" id="CP012502">
    <property type="protein sequence ID" value="AOM82638.1"/>
    <property type="molecule type" value="Genomic_DNA"/>
</dbReference>
<protein>
    <submittedName>
        <fullName evidence="1">Uncharacterized protein</fullName>
    </submittedName>
</protein>
<dbReference type="RefSeq" id="WP_069364702.1">
    <property type="nucleotide sequence ID" value="NZ_CP012502.1"/>
</dbReference>
<dbReference type="Proteomes" id="UP000094463">
    <property type="component" value="Chromosome"/>
</dbReference>
<dbReference type="OrthoDB" id="2940341at2"/>
<evidence type="ECO:0000313" key="2">
    <source>
        <dbReference type="Proteomes" id="UP000094463"/>
    </source>
</evidence>
<keyword evidence="2" id="KW-1185">Reference proteome</keyword>
<accession>A0A1D7QUK4</accession>
<dbReference type="STRING" id="632773.BBEV_1273"/>